<dbReference type="AlphaFoldDB" id="A0A9P7G2Z7"/>
<dbReference type="Proteomes" id="UP000775547">
    <property type="component" value="Unassembled WGS sequence"/>
</dbReference>
<accession>A0A9P7G2Z7</accession>
<protein>
    <submittedName>
        <fullName evidence="1">Uncharacterized protein</fullName>
    </submittedName>
</protein>
<dbReference type="OrthoDB" id="2013972at2759"/>
<proteinExistence type="predicted"/>
<gene>
    <name evidence="1" type="ORF">DXG03_004143</name>
</gene>
<evidence type="ECO:0000313" key="1">
    <source>
        <dbReference type="EMBL" id="KAG5641824.1"/>
    </source>
</evidence>
<name>A0A9P7G2Z7_9AGAR</name>
<sequence>MIKSNGTFHDIHQRDVWMPVGPSFSKGRFSRRERDRSKYLLTDTAEGRHLNFVGEFMRENVKAFIKGGKTLILGSGMSPEEYKEIEFNASLEVQDENIPMYLRLNCVTARKL</sequence>
<keyword evidence="2" id="KW-1185">Reference proteome</keyword>
<reference evidence="1" key="1">
    <citation type="submission" date="2020-07" db="EMBL/GenBank/DDBJ databases">
        <authorList>
            <person name="Nieuwenhuis M."/>
            <person name="Van De Peppel L.J.J."/>
        </authorList>
    </citation>
    <scope>NUCLEOTIDE SEQUENCE</scope>
    <source>
        <strain evidence="1">AP01</strain>
        <tissue evidence="1">Mycelium</tissue>
    </source>
</reference>
<organism evidence="1 2">
    <name type="scientific">Asterophora parasitica</name>
    <dbReference type="NCBI Taxonomy" id="117018"/>
    <lineage>
        <taxon>Eukaryota</taxon>
        <taxon>Fungi</taxon>
        <taxon>Dikarya</taxon>
        <taxon>Basidiomycota</taxon>
        <taxon>Agaricomycotina</taxon>
        <taxon>Agaricomycetes</taxon>
        <taxon>Agaricomycetidae</taxon>
        <taxon>Agaricales</taxon>
        <taxon>Tricholomatineae</taxon>
        <taxon>Lyophyllaceae</taxon>
        <taxon>Asterophora</taxon>
    </lineage>
</organism>
<reference evidence="1" key="2">
    <citation type="submission" date="2021-10" db="EMBL/GenBank/DDBJ databases">
        <title>Phylogenomics reveals ancestral predisposition of the termite-cultivated fungus Termitomyces towards a domesticated lifestyle.</title>
        <authorList>
            <person name="Auxier B."/>
            <person name="Grum-Grzhimaylo A."/>
            <person name="Cardenas M.E."/>
            <person name="Lodge J.D."/>
            <person name="Laessoe T."/>
            <person name="Pedersen O."/>
            <person name="Smith M.E."/>
            <person name="Kuyper T.W."/>
            <person name="Franco-Molano E.A."/>
            <person name="Baroni T.J."/>
            <person name="Aanen D.K."/>
        </authorList>
    </citation>
    <scope>NUCLEOTIDE SEQUENCE</scope>
    <source>
        <strain evidence="1">AP01</strain>
        <tissue evidence="1">Mycelium</tissue>
    </source>
</reference>
<dbReference type="EMBL" id="JABCKV010000245">
    <property type="protein sequence ID" value="KAG5641824.1"/>
    <property type="molecule type" value="Genomic_DNA"/>
</dbReference>
<evidence type="ECO:0000313" key="2">
    <source>
        <dbReference type="Proteomes" id="UP000775547"/>
    </source>
</evidence>
<comment type="caution">
    <text evidence="1">The sequence shown here is derived from an EMBL/GenBank/DDBJ whole genome shotgun (WGS) entry which is preliminary data.</text>
</comment>